<evidence type="ECO:0000313" key="3">
    <source>
        <dbReference type="Proteomes" id="UP000007305"/>
    </source>
</evidence>
<reference evidence="2" key="3">
    <citation type="submission" date="2019-07" db="EMBL/GenBank/DDBJ databases">
        <authorList>
            <person name="Seetharam A."/>
            <person name="Woodhouse M."/>
            <person name="Cannon E."/>
        </authorList>
    </citation>
    <scope>NUCLEOTIDE SEQUENCE [LARGE SCALE GENOMIC DNA]</scope>
    <source>
        <strain evidence="2">cv. B73</strain>
    </source>
</reference>
<proteinExistence type="predicted"/>
<keyword evidence="3" id="KW-1185">Reference proteome</keyword>
<dbReference type="AlphaFoldDB" id="A0A1D6QPH5"/>
<dbReference type="PaxDb" id="4577-AC193591.3_FGP001"/>
<evidence type="ECO:0000313" key="2">
    <source>
        <dbReference type="EnsemblPlants" id="Zm00001eb204530_P001"/>
    </source>
</evidence>
<organism evidence="1">
    <name type="scientific">Zea mays</name>
    <name type="common">Maize</name>
    <dbReference type="NCBI Taxonomy" id="4577"/>
    <lineage>
        <taxon>Eukaryota</taxon>
        <taxon>Viridiplantae</taxon>
        <taxon>Streptophyta</taxon>
        <taxon>Embryophyta</taxon>
        <taxon>Tracheophyta</taxon>
        <taxon>Spermatophyta</taxon>
        <taxon>Magnoliopsida</taxon>
        <taxon>Liliopsida</taxon>
        <taxon>Poales</taxon>
        <taxon>Poaceae</taxon>
        <taxon>PACMAD clade</taxon>
        <taxon>Panicoideae</taxon>
        <taxon>Andropogonodae</taxon>
        <taxon>Andropogoneae</taxon>
        <taxon>Tripsacinae</taxon>
        <taxon>Zea</taxon>
    </lineage>
</organism>
<dbReference type="IntAct" id="A0A1D6QPH5">
    <property type="interactions" value="1"/>
</dbReference>
<sequence>MEQPWNQNQQREAGGFGFGVAMGESSCHAAADLGQGGAGLCEVDGALLLMELMQEQDPPSSDLLLLDGDGDGDRRLSHVIRSLEAEIGGGEAVAMVADDDGGVSMDRIEDALSSDGTDGYDYEGACASSSSFGYWPPSSLLLAGGYDDAEGWCVYANGYEGPGGHVVGYDDYCCCAEGSAELMYLPLWE</sequence>
<dbReference type="Proteomes" id="UP000007305">
    <property type="component" value="Chromosome 4"/>
</dbReference>
<reference evidence="3" key="1">
    <citation type="journal article" date="2009" name="Science">
        <title>The B73 maize genome: complexity, diversity, and dynamics.</title>
        <authorList>
            <person name="Schnable P.S."/>
            <person name="Ware D."/>
            <person name="Fulton R.S."/>
            <person name="Stein J.C."/>
            <person name="Wei F."/>
            <person name="Pasternak S."/>
            <person name="Liang C."/>
            <person name="Zhang J."/>
            <person name="Fulton L."/>
            <person name="Graves T.A."/>
            <person name="Minx P."/>
            <person name="Reily A.D."/>
            <person name="Courtney L."/>
            <person name="Kruchowski S.S."/>
            <person name="Tomlinson C."/>
            <person name="Strong C."/>
            <person name="Delehaunty K."/>
            <person name="Fronick C."/>
            <person name="Courtney B."/>
            <person name="Rock S.M."/>
            <person name="Belter E."/>
            <person name="Du F."/>
            <person name="Kim K."/>
            <person name="Abbott R.M."/>
            <person name="Cotton M."/>
            <person name="Levy A."/>
            <person name="Marchetto P."/>
            <person name="Ochoa K."/>
            <person name="Jackson S.M."/>
            <person name="Gillam B."/>
            <person name="Chen W."/>
            <person name="Yan L."/>
            <person name="Higginbotham J."/>
            <person name="Cardenas M."/>
            <person name="Waligorski J."/>
            <person name="Applebaum E."/>
            <person name="Phelps L."/>
            <person name="Falcone J."/>
            <person name="Kanchi K."/>
            <person name="Thane T."/>
            <person name="Scimone A."/>
            <person name="Thane N."/>
            <person name="Henke J."/>
            <person name="Wang T."/>
            <person name="Ruppert J."/>
            <person name="Shah N."/>
            <person name="Rotter K."/>
            <person name="Hodges J."/>
            <person name="Ingenthron E."/>
            <person name="Cordes M."/>
            <person name="Kohlberg S."/>
            <person name="Sgro J."/>
            <person name="Delgado B."/>
            <person name="Mead K."/>
            <person name="Chinwalla A."/>
            <person name="Leonard S."/>
            <person name="Crouse K."/>
            <person name="Collura K."/>
            <person name="Kudrna D."/>
            <person name="Currie J."/>
            <person name="He R."/>
            <person name="Angelova A."/>
            <person name="Rajasekar S."/>
            <person name="Mueller T."/>
            <person name="Lomeli R."/>
            <person name="Scara G."/>
            <person name="Ko A."/>
            <person name="Delaney K."/>
            <person name="Wissotski M."/>
            <person name="Lopez G."/>
            <person name="Campos D."/>
            <person name="Braidotti M."/>
            <person name="Ashley E."/>
            <person name="Golser W."/>
            <person name="Kim H."/>
            <person name="Lee S."/>
            <person name="Lin J."/>
            <person name="Dujmic Z."/>
            <person name="Kim W."/>
            <person name="Talag J."/>
            <person name="Zuccolo A."/>
            <person name="Fan C."/>
            <person name="Sebastian A."/>
            <person name="Kramer M."/>
            <person name="Spiegel L."/>
            <person name="Nascimento L."/>
            <person name="Zutavern T."/>
            <person name="Miller B."/>
            <person name="Ambroise C."/>
            <person name="Muller S."/>
            <person name="Spooner W."/>
            <person name="Narechania A."/>
            <person name="Ren L."/>
            <person name="Wei S."/>
            <person name="Kumari S."/>
            <person name="Faga B."/>
            <person name="Levy M.J."/>
            <person name="McMahan L."/>
            <person name="Van Buren P."/>
            <person name="Vaughn M.W."/>
            <person name="Ying K."/>
            <person name="Yeh C.-T."/>
            <person name="Emrich S.J."/>
            <person name="Jia Y."/>
            <person name="Kalyanaraman A."/>
            <person name="Hsia A.-P."/>
            <person name="Barbazuk W.B."/>
            <person name="Baucom R.S."/>
            <person name="Brutnell T.P."/>
            <person name="Carpita N.C."/>
            <person name="Chaparro C."/>
            <person name="Chia J.-M."/>
            <person name="Deragon J.-M."/>
            <person name="Estill J.C."/>
            <person name="Fu Y."/>
            <person name="Jeddeloh J.A."/>
            <person name="Han Y."/>
            <person name="Lee H."/>
            <person name="Li P."/>
            <person name="Lisch D.R."/>
            <person name="Liu S."/>
            <person name="Liu Z."/>
            <person name="Nagel D.H."/>
            <person name="McCann M.C."/>
            <person name="SanMiguel P."/>
            <person name="Myers A.M."/>
            <person name="Nettleton D."/>
            <person name="Nguyen J."/>
            <person name="Penning B.W."/>
            <person name="Ponnala L."/>
            <person name="Schneider K.L."/>
            <person name="Schwartz D.C."/>
            <person name="Sharma A."/>
            <person name="Soderlund C."/>
            <person name="Springer N.M."/>
            <person name="Sun Q."/>
            <person name="Wang H."/>
            <person name="Waterman M."/>
            <person name="Westerman R."/>
            <person name="Wolfgruber T.K."/>
            <person name="Yang L."/>
            <person name="Yu Y."/>
            <person name="Zhang L."/>
            <person name="Zhou S."/>
            <person name="Zhu Q."/>
            <person name="Bennetzen J.L."/>
            <person name="Dawe R.K."/>
            <person name="Jiang J."/>
            <person name="Jiang N."/>
            <person name="Presting G.G."/>
            <person name="Wessler S.R."/>
            <person name="Aluru S."/>
            <person name="Martienssen R.A."/>
            <person name="Clifton S.W."/>
            <person name="McCombie W.R."/>
            <person name="Wing R.A."/>
            <person name="Wilson R.K."/>
        </authorList>
    </citation>
    <scope>NUCLEOTIDE SEQUENCE [LARGE SCALE GENOMIC DNA]</scope>
    <source>
        <strain evidence="3">cv. B73</strain>
    </source>
</reference>
<reference evidence="2" key="4">
    <citation type="submission" date="2021-05" db="UniProtKB">
        <authorList>
            <consortium name="EnsemblPlants"/>
        </authorList>
    </citation>
    <scope>IDENTIFICATION</scope>
    <source>
        <strain evidence="2">cv. B73</strain>
    </source>
</reference>
<reference evidence="1" key="2">
    <citation type="submission" date="2015-12" db="EMBL/GenBank/DDBJ databases">
        <title>Update maize B73 reference genome by single molecule sequencing technologies.</title>
        <authorList>
            <consortium name="Maize Genome Sequencing Project"/>
            <person name="Ware D."/>
        </authorList>
    </citation>
    <scope>NUCLEOTIDE SEQUENCE</scope>
    <source>
        <tissue evidence="1">Seedling</tissue>
    </source>
</reference>
<dbReference type="STRING" id="4577.A0A1D6QPH5"/>
<evidence type="ECO:0000313" key="1">
    <source>
        <dbReference type="EMBL" id="AQK59465.1"/>
    </source>
</evidence>
<protein>
    <submittedName>
        <fullName evidence="1 2">Uncharacterized protein</fullName>
    </submittedName>
</protein>
<accession>A0A1D6QPH5</accession>
<dbReference type="PANTHER" id="PTHR37611:SF4">
    <property type="entry name" value="OS06G0538400 PROTEIN"/>
    <property type="match status" value="1"/>
</dbReference>
<dbReference type="ExpressionAtlas" id="A0A1D6QPH5">
    <property type="expression patterns" value="baseline and differential"/>
</dbReference>
<dbReference type="EnsemblPlants" id="Zm00001eb204530_T001">
    <property type="protein sequence ID" value="Zm00001eb204530_P001"/>
    <property type="gene ID" value="Zm00001eb204530"/>
</dbReference>
<dbReference type="OMA" id="VSLMGHE"/>
<dbReference type="EMBL" id="CM000780">
    <property type="protein sequence ID" value="AQK59465.1"/>
    <property type="molecule type" value="Genomic_DNA"/>
</dbReference>
<gene>
    <name evidence="1" type="ORF">ZEAMMB73_Zm00001d053445</name>
</gene>
<dbReference type="Gramene" id="Zm00001eb204530_T001">
    <property type="protein sequence ID" value="Zm00001eb204530_P001"/>
    <property type="gene ID" value="Zm00001eb204530"/>
</dbReference>
<dbReference type="PANTHER" id="PTHR37611">
    <property type="entry name" value="VIRUS-SPECIFIC-SIGNALING-PATHWAY REGULATED PROTEIN-RELATED"/>
    <property type="match status" value="1"/>
</dbReference>
<name>A0A1D6QPH5_MAIZE</name>